<sequence length="217" mass="24438">MKEPFVNLDTLIQQTGLLSDMELQAYLASLSESERTDFVGSNVNSAIKSVKEQKSSKFIDLFDQMIGADNNVTSAAYYLARTRDLADLANDVDDMMVKQLNVEDVNAGLASRQNEINDWSNFNKLDTLYIMQVLFVSLSIVGIMSFLLASNLINQSLFSFVSFSIALVAIMMLIIRWRYTNVRRDGRYWHKAKFRRQPNTYIASASCPSTEAVPGGM</sequence>
<keyword evidence="1" id="KW-0812">Transmembrane</keyword>
<evidence type="ECO:0000256" key="1">
    <source>
        <dbReference type="SAM" id="Phobius"/>
    </source>
</evidence>
<organism evidence="2">
    <name type="scientific">viral metagenome</name>
    <dbReference type="NCBI Taxonomy" id="1070528"/>
    <lineage>
        <taxon>unclassified sequences</taxon>
        <taxon>metagenomes</taxon>
        <taxon>organismal metagenomes</taxon>
    </lineage>
</organism>
<feature type="transmembrane region" description="Helical" evidence="1">
    <location>
        <begin position="128"/>
        <end position="150"/>
    </location>
</feature>
<keyword evidence="1" id="KW-0472">Membrane</keyword>
<dbReference type="AlphaFoldDB" id="A0A6C0DKN6"/>
<accession>A0A6C0DKN6</accession>
<name>A0A6C0DKN6_9ZZZZ</name>
<evidence type="ECO:0000313" key="2">
    <source>
        <dbReference type="EMBL" id="QHT16790.1"/>
    </source>
</evidence>
<proteinExistence type="predicted"/>
<feature type="transmembrane region" description="Helical" evidence="1">
    <location>
        <begin position="156"/>
        <end position="175"/>
    </location>
</feature>
<dbReference type="EMBL" id="MN739626">
    <property type="protein sequence ID" value="QHT16790.1"/>
    <property type="molecule type" value="Genomic_DNA"/>
</dbReference>
<reference evidence="2" key="1">
    <citation type="journal article" date="2020" name="Nature">
        <title>Giant virus diversity and host interactions through global metagenomics.</title>
        <authorList>
            <person name="Schulz F."/>
            <person name="Roux S."/>
            <person name="Paez-Espino D."/>
            <person name="Jungbluth S."/>
            <person name="Walsh D.A."/>
            <person name="Denef V.J."/>
            <person name="McMahon K.D."/>
            <person name="Konstantinidis K.T."/>
            <person name="Eloe-Fadrosh E.A."/>
            <person name="Kyrpides N.C."/>
            <person name="Woyke T."/>
        </authorList>
    </citation>
    <scope>NUCLEOTIDE SEQUENCE</scope>
    <source>
        <strain evidence="2">GVMAG-M-3300023174-189</strain>
    </source>
</reference>
<keyword evidence="1" id="KW-1133">Transmembrane helix</keyword>
<protein>
    <submittedName>
        <fullName evidence="2">Uncharacterized protein</fullName>
    </submittedName>
</protein>